<organism evidence="2 3">
    <name type="scientific">Pseudocercospora eumusae</name>
    <dbReference type="NCBI Taxonomy" id="321146"/>
    <lineage>
        <taxon>Eukaryota</taxon>
        <taxon>Fungi</taxon>
        <taxon>Dikarya</taxon>
        <taxon>Ascomycota</taxon>
        <taxon>Pezizomycotina</taxon>
        <taxon>Dothideomycetes</taxon>
        <taxon>Dothideomycetidae</taxon>
        <taxon>Mycosphaerellales</taxon>
        <taxon>Mycosphaerellaceae</taxon>
        <taxon>Pseudocercospora</taxon>
    </lineage>
</organism>
<protein>
    <submittedName>
        <fullName evidence="2">Uncharacterized protein</fullName>
    </submittedName>
</protein>
<feature type="transmembrane region" description="Helical" evidence="1">
    <location>
        <begin position="28"/>
        <end position="52"/>
    </location>
</feature>
<gene>
    <name evidence="2" type="ORF">AC578_10816</name>
</gene>
<name>A0A139GVX4_9PEZI</name>
<keyword evidence="1" id="KW-0812">Transmembrane</keyword>
<dbReference type="EMBL" id="LFZN01000300">
    <property type="protein sequence ID" value="KXS94322.1"/>
    <property type="molecule type" value="Genomic_DNA"/>
</dbReference>
<sequence>MSNNTTSRALQDLTAAMDDLWNLFLETLLLLSSFIPTILITLITVGLTSLLLGLNPDDIYLDALHGTRCTLVRDWHRTRHSIGSDPHPGWSVVMFQIYFGEVLLGKFIARKSVDSQPRHITEALLSPVTTSVSNMDKPTLQPPQDSLITAVIDVWHAIIPVSIVASSCIPATSLVIGATLLAIRASDIKREPQLMSMLFSNIYMMAHVFAPVFGLDPDFNRSAHKG</sequence>
<proteinExistence type="predicted"/>
<dbReference type="Proteomes" id="UP000070133">
    <property type="component" value="Unassembled WGS sequence"/>
</dbReference>
<comment type="caution">
    <text evidence="2">The sequence shown here is derived from an EMBL/GenBank/DDBJ whole genome shotgun (WGS) entry which is preliminary data.</text>
</comment>
<accession>A0A139GVX4</accession>
<reference evidence="2 3" key="1">
    <citation type="submission" date="2015-07" db="EMBL/GenBank/DDBJ databases">
        <title>Comparative genomics of the Sigatoka disease complex on banana suggests a link between parallel evolutionary changes in Pseudocercospora fijiensis and Pseudocercospora eumusae and increased virulence on the banana host.</title>
        <authorList>
            <person name="Chang T.-C."/>
            <person name="Salvucci A."/>
            <person name="Crous P.W."/>
            <person name="Stergiopoulos I."/>
        </authorList>
    </citation>
    <scope>NUCLEOTIDE SEQUENCE [LARGE SCALE GENOMIC DNA]</scope>
    <source>
        <strain evidence="2 3">CBS 114824</strain>
    </source>
</reference>
<dbReference type="AlphaFoldDB" id="A0A139GVX4"/>
<keyword evidence="1" id="KW-0472">Membrane</keyword>
<keyword evidence="3" id="KW-1185">Reference proteome</keyword>
<feature type="transmembrane region" description="Helical" evidence="1">
    <location>
        <begin position="157"/>
        <end position="182"/>
    </location>
</feature>
<evidence type="ECO:0000256" key="1">
    <source>
        <dbReference type="SAM" id="Phobius"/>
    </source>
</evidence>
<keyword evidence="1" id="KW-1133">Transmembrane helix</keyword>
<evidence type="ECO:0000313" key="2">
    <source>
        <dbReference type="EMBL" id="KXS94322.1"/>
    </source>
</evidence>
<evidence type="ECO:0000313" key="3">
    <source>
        <dbReference type="Proteomes" id="UP000070133"/>
    </source>
</evidence>
<feature type="transmembrane region" description="Helical" evidence="1">
    <location>
        <begin position="194"/>
        <end position="213"/>
    </location>
</feature>